<reference evidence="1 2" key="1">
    <citation type="submission" date="2017-01" db="EMBL/GenBank/DDBJ databases">
        <title>Genome sequencing of Arcobacter sp. LPB0137.</title>
        <authorList>
            <person name="Lee G.-W."/>
            <person name="Yi H."/>
        </authorList>
    </citation>
    <scope>NUCLEOTIDE SEQUENCE [LARGE SCALE GENOMIC DNA]</scope>
    <source>
        <strain evidence="1 2">LPB0137</strain>
    </source>
</reference>
<accession>A0A1P8KPQ9</accession>
<gene>
    <name evidence="1" type="ORF">LPB137_12040</name>
</gene>
<evidence type="ECO:0000313" key="1">
    <source>
        <dbReference type="EMBL" id="APW66527.1"/>
    </source>
</evidence>
<dbReference type="RefSeq" id="WP_076088395.1">
    <property type="nucleotide sequence ID" value="NZ_CP019070.1"/>
</dbReference>
<dbReference type="STRING" id="1850254.LPB137_12040"/>
<dbReference type="AlphaFoldDB" id="A0A1P8KPQ9"/>
<name>A0A1P8KPQ9_9BACT</name>
<evidence type="ECO:0000313" key="2">
    <source>
        <dbReference type="Proteomes" id="UP000186074"/>
    </source>
</evidence>
<proteinExistence type="predicted"/>
<dbReference type="InterPro" id="IPR023614">
    <property type="entry name" value="Porin_dom_sf"/>
</dbReference>
<dbReference type="KEGG" id="alp:LPB137_12040"/>
<keyword evidence="2" id="KW-1185">Reference proteome</keyword>
<organism evidence="1 2">
    <name type="scientific">Poseidonibacter parvus</name>
    <dbReference type="NCBI Taxonomy" id="1850254"/>
    <lineage>
        <taxon>Bacteria</taxon>
        <taxon>Pseudomonadati</taxon>
        <taxon>Campylobacterota</taxon>
        <taxon>Epsilonproteobacteria</taxon>
        <taxon>Campylobacterales</taxon>
        <taxon>Arcobacteraceae</taxon>
        <taxon>Poseidonibacter</taxon>
    </lineage>
</organism>
<dbReference type="SUPFAM" id="SSF56935">
    <property type="entry name" value="Porins"/>
    <property type="match status" value="1"/>
</dbReference>
<protein>
    <recommendedName>
        <fullName evidence="3">Porin domain-containing protein</fullName>
    </recommendedName>
</protein>
<dbReference type="OrthoDB" id="197869at2"/>
<dbReference type="Gene3D" id="2.40.160.10">
    <property type="entry name" value="Porin"/>
    <property type="match status" value="1"/>
</dbReference>
<dbReference type="EMBL" id="CP019070">
    <property type="protein sequence ID" value="APW66527.1"/>
    <property type="molecule type" value="Genomic_DNA"/>
</dbReference>
<sequence>MKIFLFLTFFVLINLNANENKLDTKFFGTLGGVYNDNSAYKFTRGAHSNDGSSNDLNLYVDSILGLQSTYKLNDNFSVIAQGIVNKNDKGNVKAKINSAYLKYDSNENISFKIGRIKLPYYKNSDNNDIGFSKLMIREPISVYGQMPLDTYNGIEFIYSNIINKYFYTIQGNYGQEKFDVPIQTMDQVFENELKEIKALNFTFGNDVIEARASYLYGKISTNNQILDSIFSNVSKELAQKYEMKDKKAQYFGLGVFVDYNNFIFSSEYGKRKVDSFYLDTHGFYTTLGYRFGSIIPYISYEKVMMTKDTSLNTGNTIANKQLDYLVEIQNVAQSSSTIGFKYNINKNLDFKFEYQRVKPKGNHGGFNLEAEDPYTNSNSNIYSFVIDFVF</sequence>
<dbReference type="Proteomes" id="UP000186074">
    <property type="component" value="Chromosome"/>
</dbReference>
<evidence type="ECO:0008006" key="3">
    <source>
        <dbReference type="Google" id="ProtNLM"/>
    </source>
</evidence>